<dbReference type="PROSITE" id="PS50850">
    <property type="entry name" value="MFS"/>
    <property type="match status" value="1"/>
</dbReference>
<dbReference type="Pfam" id="PF00083">
    <property type="entry name" value="Sugar_tr"/>
    <property type="match status" value="1"/>
</dbReference>
<name>A0A9X3IKZ1_9HYPH</name>
<keyword evidence="10" id="KW-1185">Reference proteome</keyword>
<dbReference type="InterPro" id="IPR005828">
    <property type="entry name" value="MFS_sugar_transport-like"/>
</dbReference>
<evidence type="ECO:0000256" key="3">
    <source>
        <dbReference type="ARBA" id="ARBA00022448"/>
    </source>
</evidence>
<feature type="transmembrane region" description="Helical" evidence="7">
    <location>
        <begin position="92"/>
        <end position="110"/>
    </location>
</feature>
<reference evidence="9" key="1">
    <citation type="submission" date="2022-11" db="EMBL/GenBank/DDBJ databases">
        <title>Biodiversity and phylogenetic relationships of bacteria.</title>
        <authorList>
            <person name="Machado R.A.R."/>
            <person name="Bhat A."/>
            <person name="Loulou A."/>
            <person name="Kallel S."/>
        </authorList>
    </citation>
    <scope>NUCLEOTIDE SEQUENCE</scope>
    <source>
        <strain evidence="9">K-TC2</strain>
    </source>
</reference>
<comment type="subcellular location">
    <subcellularLocation>
        <location evidence="1">Membrane</location>
        <topology evidence="1">Multi-pass membrane protein</topology>
    </subcellularLocation>
</comment>
<protein>
    <submittedName>
        <fullName evidence="9">MFS transporter</fullName>
    </submittedName>
</protein>
<comment type="caution">
    <text evidence="9">The sequence shown here is derived from an EMBL/GenBank/DDBJ whole genome shotgun (WGS) entry which is preliminary data.</text>
</comment>
<dbReference type="PROSITE" id="PS00216">
    <property type="entry name" value="SUGAR_TRANSPORT_1"/>
    <property type="match status" value="1"/>
</dbReference>
<feature type="transmembrane region" description="Helical" evidence="7">
    <location>
        <begin position="21"/>
        <end position="47"/>
    </location>
</feature>
<dbReference type="GO" id="GO:0016020">
    <property type="term" value="C:membrane"/>
    <property type="evidence" value="ECO:0007669"/>
    <property type="project" value="UniProtKB-SubCell"/>
</dbReference>
<feature type="transmembrane region" description="Helical" evidence="7">
    <location>
        <begin position="182"/>
        <end position="203"/>
    </location>
</feature>
<dbReference type="SUPFAM" id="SSF103473">
    <property type="entry name" value="MFS general substrate transporter"/>
    <property type="match status" value="1"/>
</dbReference>
<feature type="transmembrane region" description="Helical" evidence="7">
    <location>
        <begin position="350"/>
        <end position="368"/>
    </location>
</feature>
<feature type="transmembrane region" description="Helical" evidence="7">
    <location>
        <begin position="116"/>
        <end position="138"/>
    </location>
</feature>
<dbReference type="GO" id="GO:0022857">
    <property type="term" value="F:transmembrane transporter activity"/>
    <property type="evidence" value="ECO:0007669"/>
    <property type="project" value="InterPro"/>
</dbReference>
<sequence>MQQTSHQQAMLAMLDRAPMGWAHYWIFLLSTGGTMLGGVSVFTLGVALPLLVKSFALNAAMQGLLGAALLAGAVPGAAIGGPLADHFGRKPLMLVDTVVMIAGALIAVFAGDPGMLTLGLFVFGVGVGIDYPVSSSYVAEWMPAAARSRVMVATITFQAVGFMLAAALTAAILTVVDADDAWRGFMATFVALPLLFLIGRLFMRESPRWLMGQGRNRAAADAIGAVITADRAKLAALGDGAAGAVHIVAKAPDEVKKRGIAALFGSAYRRRTALACVPWFLMDIASYGIGLFTPMLLADLHFGASRSNIVLADFSEIGGTSLIDIFLVIGFLAAFWVVPRFGHLRPQVAGFLGMTAGMLILVAALWWSGPAHPAVAAIFAGFILFNLAMNAGPHSTTFALPAELFPTQLRGAGSGLASASAKVGAALGAFFLPVIKAEFGLSAVLVLVAVVSLGGALITALLVEELGGAASLEDRHGEPIAAKPASAAASVRSA</sequence>
<dbReference type="InterPro" id="IPR005829">
    <property type="entry name" value="Sugar_transporter_CS"/>
</dbReference>
<evidence type="ECO:0000256" key="4">
    <source>
        <dbReference type="ARBA" id="ARBA00022692"/>
    </source>
</evidence>
<dbReference type="AlphaFoldDB" id="A0A9X3IKZ1"/>
<gene>
    <name evidence="9" type="ORF">OSH07_08840</name>
</gene>
<feature type="transmembrane region" description="Helical" evidence="7">
    <location>
        <begin position="150"/>
        <end position="176"/>
    </location>
</feature>
<feature type="transmembrane region" description="Helical" evidence="7">
    <location>
        <begin position="273"/>
        <end position="297"/>
    </location>
</feature>
<evidence type="ECO:0000256" key="7">
    <source>
        <dbReference type="SAM" id="Phobius"/>
    </source>
</evidence>
<dbReference type="InterPro" id="IPR036259">
    <property type="entry name" value="MFS_trans_sf"/>
</dbReference>
<evidence type="ECO:0000256" key="1">
    <source>
        <dbReference type="ARBA" id="ARBA00004141"/>
    </source>
</evidence>
<keyword evidence="3" id="KW-0813">Transport</keyword>
<keyword evidence="6 7" id="KW-0472">Membrane</keyword>
<keyword evidence="5 7" id="KW-1133">Transmembrane helix</keyword>
<feature type="domain" description="Major facilitator superfamily (MFS) profile" evidence="8">
    <location>
        <begin position="26"/>
        <end position="467"/>
    </location>
</feature>
<organism evidence="9 10">
    <name type="scientific">Kaistia nematophila</name>
    <dbReference type="NCBI Taxonomy" id="2994654"/>
    <lineage>
        <taxon>Bacteria</taxon>
        <taxon>Pseudomonadati</taxon>
        <taxon>Pseudomonadota</taxon>
        <taxon>Alphaproteobacteria</taxon>
        <taxon>Hyphomicrobiales</taxon>
        <taxon>Kaistiaceae</taxon>
        <taxon>Kaistia</taxon>
    </lineage>
</organism>
<dbReference type="EMBL" id="JAPKNK010000003">
    <property type="protein sequence ID" value="MCX5569297.1"/>
    <property type="molecule type" value="Genomic_DNA"/>
</dbReference>
<evidence type="ECO:0000256" key="6">
    <source>
        <dbReference type="ARBA" id="ARBA00023136"/>
    </source>
</evidence>
<dbReference type="InterPro" id="IPR020846">
    <property type="entry name" value="MFS_dom"/>
</dbReference>
<keyword evidence="4 7" id="KW-0812">Transmembrane</keyword>
<evidence type="ECO:0000259" key="8">
    <source>
        <dbReference type="PROSITE" id="PS50850"/>
    </source>
</evidence>
<accession>A0A9X3IKZ1</accession>
<feature type="transmembrane region" description="Helical" evidence="7">
    <location>
        <begin position="374"/>
        <end position="392"/>
    </location>
</feature>
<dbReference type="PROSITE" id="PS00217">
    <property type="entry name" value="SUGAR_TRANSPORT_2"/>
    <property type="match status" value="1"/>
</dbReference>
<feature type="transmembrane region" description="Helical" evidence="7">
    <location>
        <begin position="59"/>
        <end position="80"/>
    </location>
</feature>
<evidence type="ECO:0000256" key="2">
    <source>
        <dbReference type="ARBA" id="ARBA00010992"/>
    </source>
</evidence>
<dbReference type="PANTHER" id="PTHR23511:SF34">
    <property type="entry name" value="SYNAPTIC VESICLE GLYCOPROTEIN 2"/>
    <property type="match status" value="1"/>
</dbReference>
<dbReference type="PANTHER" id="PTHR23511">
    <property type="entry name" value="SYNAPTIC VESICLE GLYCOPROTEIN 2"/>
    <property type="match status" value="1"/>
</dbReference>
<dbReference type="Proteomes" id="UP001144805">
    <property type="component" value="Unassembled WGS sequence"/>
</dbReference>
<evidence type="ECO:0000256" key="5">
    <source>
        <dbReference type="ARBA" id="ARBA00022989"/>
    </source>
</evidence>
<feature type="transmembrane region" description="Helical" evidence="7">
    <location>
        <begin position="317"/>
        <end position="338"/>
    </location>
</feature>
<evidence type="ECO:0000313" key="9">
    <source>
        <dbReference type="EMBL" id="MCX5569297.1"/>
    </source>
</evidence>
<feature type="transmembrane region" description="Helical" evidence="7">
    <location>
        <begin position="441"/>
        <end position="463"/>
    </location>
</feature>
<proteinExistence type="inferred from homology"/>
<comment type="similarity">
    <text evidence="2">Belongs to the major facilitator superfamily. Sugar transporter (TC 2.A.1.1) family.</text>
</comment>
<dbReference type="RefSeq" id="WP_266338275.1">
    <property type="nucleotide sequence ID" value="NZ_JAPKNK010000003.1"/>
</dbReference>
<dbReference type="Gene3D" id="1.20.1250.20">
    <property type="entry name" value="MFS general substrate transporter like domains"/>
    <property type="match status" value="1"/>
</dbReference>
<evidence type="ECO:0000313" key="10">
    <source>
        <dbReference type="Proteomes" id="UP001144805"/>
    </source>
</evidence>